<keyword evidence="2" id="KW-0732">Signal</keyword>
<gene>
    <name evidence="3" type="ORF">GCM10023216_28240</name>
</gene>
<evidence type="ECO:0008006" key="5">
    <source>
        <dbReference type="Google" id="ProtNLM"/>
    </source>
</evidence>
<evidence type="ECO:0000256" key="1">
    <source>
        <dbReference type="SAM" id="MobiDB-lite"/>
    </source>
</evidence>
<protein>
    <recommendedName>
        <fullName evidence="5">Htaa domain protein</fullName>
    </recommendedName>
</protein>
<evidence type="ECO:0000313" key="3">
    <source>
        <dbReference type="EMBL" id="GAA4734033.1"/>
    </source>
</evidence>
<reference evidence="4" key="1">
    <citation type="journal article" date="2019" name="Int. J. Syst. Evol. Microbiol.">
        <title>The Global Catalogue of Microorganisms (GCM) 10K type strain sequencing project: providing services to taxonomists for standard genome sequencing and annotation.</title>
        <authorList>
            <consortium name="The Broad Institute Genomics Platform"/>
            <consortium name="The Broad Institute Genome Sequencing Center for Infectious Disease"/>
            <person name="Wu L."/>
            <person name="Ma J."/>
        </authorList>
    </citation>
    <scope>NUCLEOTIDE SEQUENCE [LARGE SCALE GENOMIC DNA]</scope>
    <source>
        <strain evidence="4">JCM 18063</strain>
    </source>
</reference>
<keyword evidence="4" id="KW-1185">Reference proteome</keyword>
<feature type="region of interest" description="Disordered" evidence="1">
    <location>
        <begin position="315"/>
        <end position="344"/>
    </location>
</feature>
<evidence type="ECO:0000313" key="4">
    <source>
        <dbReference type="Proteomes" id="UP001500956"/>
    </source>
</evidence>
<sequence>MRTNRPWSVAAGLAAVLALGLAAPAAADDDELGPPYRTGGDVEVTVTVPGADDDGSGGPADLTNAELRWAVNHESVGANFFGGCNFLMAGVPGPDGDAGGSRVWSAADRDLYAARDGDVRVERASGDLQSYASRCSDPSGDELTMSAGNTSGSEIVVDGGVGERGDDGSVQISWTGSFTVVFYGGLTYWWASDPVLELDEDGDGTLTATVGGYATDREDTTKWSPLREREVPLATFSGGRLVDAGGVLTPDWCGVRVEGTAQAQLREDVDGVCWGAFPGAFVDFQVDTGQGAYWYTSGSSRDRFKRPYDVTVSFDADASLGPTDTGSSGSGGSGGGSGSATGGSGSVTGTFAPAVVPSSSAGTAGSLGTAARVPVPAAGDSPAFLPAVAASTLGADDGTGLVPALTDAVDDPGERLAFAGAGLMLAAAGAIVGFRRRWLVLPFT</sequence>
<dbReference type="RefSeq" id="WP_172153608.1">
    <property type="nucleotide sequence ID" value="NZ_BAABID010000015.1"/>
</dbReference>
<comment type="caution">
    <text evidence="3">The sequence shown here is derived from an EMBL/GenBank/DDBJ whole genome shotgun (WGS) entry which is preliminary data.</text>
</comment>
<evidence type="ECO:0000256" key="2">
    <source>
        <dbReference type="SAM" id="SignalP"/>
    </source>
</evidence>
<proteinExistence type="predicted"/>
<feature type="chain" id="PRO_5046022207" description="Htaa domain protein" evidence="2">
    <location>
        <begin position="28"/>
        <end position="444"/>
    </location>
</feature>
<feature type="compositionally biased region" description="Gly residues" evidence="1">
    <location>
        <begin position="328"/>
        <end position="344"/>
    </location>
</feature>
<dbReference type="EMBL" id="BAABID010000015">
    <property type="protein sequence ID" value="GAA4734033.1"/>
    <property type="molecule type" value="Genomic_DNA"/>
</dbReference>
<organism evidence="3 4">
    <name type="scientific">Isoptericola chiayiensis</name>
    <dbReference type="NCBI Taxonomy" id="579446"/>
    <lineage>
        <taxon>Bacteria</taxon>
        <taxon>Bacillati</taxon>
        <taxon>Actinomycetota</taxon>
        <taxon>Actinomycetes</taxon>
        <taxon>Micrococcales</taxon>
        <taxon>Promicromonosporaceae</taxon>
        <taxon>Isoptericola</taxon>
    </lineage>
</organism>
<dbReference type="Proteomes" id="UP001500956">
    <property type="component" value="Unassembled WGS sequence"/>
</dbReference>
<feature type="signal peptide" evidence="2">
    <location>
        <begin position="1"/>
        <end position="27"/>
    </location>
</feature>
<name>A0ABP8YNE6_9MICO</name>
<accession>A0ABP8YNE6</accession>